<dbReference type="EC" id="3.2.1.80" evidence="6"/>
<dbReference type="InterPro" id="IPR013320">
    <property type="entry name" value="ConA-like_dom_sf"/>
</dbReference>
<reference evidence="6 7" key="1">
    <citation type="submission" date="2019-03" db="EMBL/GenBank/DDBJ databases">
        <title>Single cell metagenomics reveals metabolic interactions within the superorganism composed of flagellate Streblomastix strix and complex community of Bacteroidetes bacteria on its surface.</title>
        <authorList>
            <person name="Treitli S.C."/>
            <person name="Kolisko M."/>
            <person name="Husnik F."/>
            <person name="Keeling P."/>
            <person name="Hampl V."/>
        </authorList>
    </citation>
    <scope>NUCLEOTIDE SEQUENCE [LARGE SCALE GENOMIC DNA]</scope>
    <source>
        <strain evidence="6">St1</strain>
    </source>
</reference>
<evidence type="ECO:0000259" key="5">
    <source>
        <dbReference type="Pfam" id="PF08244"/>
    </source>
</evidence>
<dbReference type="InterPro" id="IPR013189">
    <property type="entry name" value="Glyco_hydro_32_C"/>
</dbReference>
<evidence type="ECO:0000259" key="4">
    <source>
        <dbReference type="Pfam" id="PF00251"/>
    </source>
</evidence>
<sequence length="1284" mass="142334">MEQSFFRKHWNLLIILLGLVSTPAIISAQSQFLPTNYDEPFRQQFHFSQQSGWMNDINGIWYLDGVYHLTYQSDPFSLNGGHDGIPRYWGHATSPDLIHWTQQPTILDPIGTDPNGNVPGECWSGSTVIDFNNTSGFGTAENPPLVSIYSATNNIGTCLAYSLDKGTTWVAYEHNPVNVATTNAYETRDPHVFWHEPTQKWVCVIYENGFAFYNSPDLKTWTKTSTFGSGWGYECPDMFELAVDDGTTKKFVLLRGDGKYYVGDFNGVTFTPEPGGDHNMTYNEGFGGSFYASQTFFQKNFPGGKVVQMAWMLGLGPGSTAPWTHNSTFPVEIKLKTFPKGIRATRTPVSEIETLYQSTCTWTNEALQAGQNLLTGKYSKTFDLEVVLDVSNTTATDVTFQFANKQISYNIAAQTLFGHPLQPVNNQVKLRFLVDWGSVEIFGNDGAYSWVENFKFTPSDAFLSMRANGNITLVSARLSNIERTWAGVANNTYVDDNTADNQYTGSWIHATNEGGYYNYDCHVGTTANSSVEYRFTGTQISWYGLKNNDLGIASVYIDNNLVEDIDCYSTIRIVQQLFTKTGLTDDTHTIKVVLKGTKNPASNGIALVHDYFGFVSEYVDSPETRPIITDDASAATIYGGGWFSVNNDNAYFNNTCHVTKSAEADFQYSFTGSHISWYGLKNNDLGFATAYIDDIKVAEIDCYSTERRVYLLLDKGLPAGNHTLKIVAKGVKKPASNGFALVHDYFSIVDGASEADTIEGIEEVVPEPTTGNLQHFIMYGQSLSTGHEASPVSTTNIAGNYMLGSQIWINYGNRNHTQLFPLSANIAAGLSDLSESPLHGAVNHIRLKHNTNAPLSDRFIATSSGVSGQSIESLSKESQQDALYDNYKNTLYYGKKVAEQEHNAIHCPVLFWLQGEWNYMTEGNGMTQGTQPTADKNEYKTLLLQLKNNMQADAQATYFQTDKPIFITYQTGAQYSRGRELAIGMAQLEASNEHNDLVCAGPVYQMTDVGGHLDGNGYRWYGELLGKVYYKTKVLGENFLPLQPKSLSRVADDPKKIRVTFHVPVPPLVLDVHTLTQKTNYGFNVYSGRTQTIDNVQIVNDSVVEITTRNALSVSESVSVFYGGEATQGHGNLRDSDPYQAFFNYERPPSSPPSGEPKDENGNVIYGKPYPLYNFCVAFYYEIPAGSDRYVVSGFTDDVTSIAGIKKAEIAVDQLGKSIFVTLSGAGNVTVELYSILGEKVQQFNRGYQSLGEKKEYSLSSVLSGIYIVAVKTPFDSINRKISL</sequence>
<organism evidence="6 7">
    <name type="scientific">Candidatus Ordinivivax streblomastigis</name>
    <dbReference type="NCBI Taxonomy" id="2540710"/>
    <lineage>
        <taxon>Bacteria</taxon>
        <taxon>Pseudomonadati</taxon>
        <taxon>Bacteroidota</taxon>
        <taxon>Bacteroidia</taxon>
        <taxon>Bacteroidales</taxon>
        <taxon>Candidatus Ordinivivax</taxon>
    </lineage>
</organism>
<dbReference type="SUPFAM" id="SSF52266">
    <property type="entry name" value="SGNH hydrolase"/>
    <property type="match status" value="1"/>
</dbReference>
<dbReference type="InterPro" id="IPR023296">
    <property type="entry name" value="Glyco_hydro_beta-prop_sf"/>
</dbReference>
<dbReference type="PANTHER" id="PTHR42800:SF1">
    <property type="entry name" value="EXOINULINASE INUD (AFU_ORTHOLOGUE AFUA_5G00480)"/>
    <property type="match status" value="1"/>
</dbReference>
<dbReference type="SUPFAM" id="SSF49899">
    <property type="entry name" value="Concanavalin A-like lectins/glucanases"/>
    <property type="match status" value="1"/>
</dbReference>
<dbReference type="Proteomes" id="UP000324575">
    <property type="component" value="Unassembled WGS sequence"/>
</dbReference>
<comment type="caution">
    <text evidence="6">The sequence shown here is derived from an EMBL/GenBank/DDBJ whole genome shotgun (WGS) entry which is preliminary data.</text>
</comment>
<dbReference type="CDD" id="cd18622">
    <property type="entry name" value="GH32_Inu-like"/>
    <property type="match status" value="1"/>
</dbReference>
<feature type="domain" description="Glycosyl hydrolase family 32 C-terminal" evidence="5">
    <location>
        <begin position="381"/>
        <end position="448"/>
    </location>
</feature>
<dbReference type="InterPro" id="IPR001362">
    <property type="entry name" value="Glyco_hydro_32"/>
</dbReference>
<dbReference type="Pfam" id="PF08244">
    <property type="entry name" value="Glyco_hydro_32C"/>
    <property type="match status" value="1"/>
</dbReference>
<dbReference type="Gene3D" id="2.60.120.260">
    <property type="entry name" value="Galactose-binding domain-like"/>
    <property type="match status" value="2"/>
</dbReference>
<dbReference type="GO" id="GO:0005987">
    <property type="term" value="P:sucrose catabolic process"/>
    <property type="evidence" value="ECO:0007669"/>
    <property type="project" value="TreeGrafter"/>
</dbReference>
<dbReference type="InterPro" id="IPR013148">
    <property type="entry name" value="Glyco_hydro_32_N"/>
</dbReference>
<evidence type="ECO:0000313" key="6">
    <source>
        <dbReference type="EMBL" id="KAA6302998.1"/>
    </source>
</evidence>
<dbReference type="PANTHER" id="PTHR42800">
    <property type="entry name" value="EXOINULINASE INUD (AFU_ORTHOLOGUE AFUA_5G00480)"/>
    <property type="match status" value="1"/>
</dbReference>
<evidence type="ECO:0000256" key="3">
    <source>
        <dbReference type="ARBA" id="ARBA00023295"/>
    </source>
</evidence>
<protein>
    <submittedName>
        <fullName evidence="6">Levanase</fullName>
        <ecNumber evidence="6">3.2.1.80</ecNumber>
    </submittedName>
</protein>
<dbReference type="Pfam" id="PF00251">
    <property type="entry name" value="Glyco_hydro_32N"/>
    <property type="match status" value="1"/>
</dbReference>
<dbReference type="GO" id="GO:0051669">
    <property type="term" value="F:fructan beta-fructosidase activity"/>
    <property type="evidence" value="ECO:0007669"/>
    <property type="project" value="UniProtKB-EC"/>
</dbReference>
<dbReference type="GO" id="GO:0004575">
    <property type="term" value="F:sucrose alpha-glucosidase activity"/>
    <property type="evidence" value="ECO:0007669"/>
    <property type="project" value="TreeGrafter"/>
</dbReference>
<evidence type="ECO:0000256" key="2">
    <source>
        <dbReference type="ARBA" id="ARBA00022801"/>
    </source>
</evidence>
<keyword evidence="2 6" id="KW-0378">Hydrolase</keyword>
<comment type="similarity">
    <text evidence="1">Belongs to the glycosyl hydrolase 32 family.</text>
</comment>
<gene>
    <name evidence="6" type="ORF">EZS26_000893</name>
</gene>
<name>A0A5M8P3N9_9BACT</name>
<feature type="domain" description="Glycosyl hydrolase family 32 N-terminal" evidence="4">
    <location>
        <begin position="46"/>
        <end position="337"/>
    </location>
</feature>
<keyword evidence="3 6" id="KW-0326">Glycosidase</keyword>
<proteinExistence type="inferred from homology"/>
<dbReference type="Gene3D" id="2.60.120.560">
    <property type="entry name" value="Exo-inulinase, domain 1"/>
    <property type="match status" value="1"/>
</dbReference>
<evidence type="ECO:0000313" key="7">
    <source>
        <dbReference type="Proteomes" id="UP000324575"/>
    </source>
</evidence>
<dbReference type="EMBL" id="SNRX01000004">
    <property type="protein sequence ID" value="KAA6302998.1"/>
    <property type="molecule type" value="Genomic_DNA"/>
</dbReference>
<dbReference type="Gene3D" id="2.115.10.20">
    <property type="entry name" value="Glycosyl hydrolase domain, family 43"/>
    <property type="match status" value="1"/>
</dbReference>
<dbReference type="SMART" id="SM00640">
    <property type="entry name" value="Glyco_32"/>
    <property type="match status" value="1"/>
</dbReference>
<dbReference type="GO" id="GO:0005737">
    <property type="term" value="C:cytoplasm"/>
    <property type="evidence" value="ECO:0007669"/>
    <property type="project" value="TreeGrafter"/>
</dbReference>
<accession>A0A5M8P3N9</accession>
<dbReference type="SUPFAM" id="SSF75005">
    <property type="entry name" value="Arabinanase/levansucrase/invertase"/>
    <property type="match status" value="1"/>
</dbReference>
<evidence type="ECO:0000256" key="1">
    <source>
        <dbReference type="ARBA" id="ARBA00009902"/>
    </source>
</evidence>